<dbReference type="STRING" id="1088869.GMO_00160"/>
<name>G6XEV1_9PROT</name>
<reference evidence="1 2" key="1">
    <citation type="submission" date="2011-10" db="EMBL/GenBank/DDBJ databases">
        <title>Genome sequence of Gluconobacter morbifer G707, isolated from Drosophila gut.</title>
        <authorList>
            <person name="Lee W.-J."/>
            <person name="Kim E.-K."/>
        </authorList>
    </citation>
    <scope>NUCLEOTIDE SEQUENCE [LARGE SCALE GENOMIC DNA]</scope>
    <source>
        <strain evidence="1 2">G707</strain>
    </source>
</reference>
<comment type="caution">
    <text evidence="1">The sequence shown here is derived from an EMBL/GenBank/DDBJ whole genome shotgun (WGS) entry which is preliminary data.</text>
</comment>
<evidence type="ECO:0008006" key="3">
    <source>
        <dbReference type="Google" id="ProtNLM"/>
    </source>
</evidence>
<dbReference type="RefSeq" id="WP_008850167.1">
    <property type="nucleotide sequence ID" value="NZ_AGQV01000001.1"/>
</dbReference>
<proteinExistence type="predicted"/>
<dbReference type="Proteomes" id="UP000004949">
    <property type="component" value="Unassembled WGS sequence"/>
</dbReference>
<gene>
    <name evidence="1" type="ORF">GMO_00160</name>
</gene>
<dbReference type="EMBL" id="AGQV01000001">
    <property type="protein sequence ID" value="EHH68709.1"/>
    <property type="molecule type" value="Genomic_DNA"/>
</dbReference>
<dbReference type="PATRIC" id="fig|1088869.3.peg.14"/>
<sequence>MVREIRLEGHFDPERLRAFAMARARLLAIEITEMSVSQTRFTARIEGEDVLLGMFEMACLLGPSGCLVTHVETCA</sequence>
<dbReference type="AlphaFoldDB" id="G6XEV1"/>
<keyword evidence="2" id="KW-1185">Reference proteome</keyword>
<organism evidence="1 2">
    <name type="scientific">Gluconobacter morbifer G707</name>
    <dbReference type="NCBI Taxonomy" id="1088869"/>
    <lineage>
        <taxon>Bacteria</taxon>
        <taxon>Pseudomonadati</taxon>
        <taxon>Pseudomonadota</taxon>
        <taxon>Alphaproteobacteria</taxon>
        <taxon>Acetobacterales</taxon>
        <taxon>Acetobacteraceae</taxon>
        <taxon>Gluconobacter</taxon>
    </lineage>
</organism>
<protein>
    <recommendedName>
        <fullName evidence="3">Acylphosphatase</fullName>
    </recommendedName>
</protein>
<evidence type="ECO:0000313" key="2">
    <source>
        <dbReference type="Proteomes" id="UP000004949"/>
    </source>
</evidence>
<evidence type="ECO:0000313" key="1">
    <source>
        <dbReference type="EMBL" id="EHH68709.1"/>
    </source>
</evidence>
<dbReference type="OrthoDB" id="7774747at2"/>
<accession>G6XEV1</accession>